<evidence type="ECO:0000256" key="11">
    <source>
        <dbReference type="ARBA" id="ARBA00022989"/>
    </source>
</evidence>
<dbReference type="CDD" id="cd06899">
    <property type="entry name" value="lectin_legume_LecRK_Arcelin_ConA"/>
    <property type="match status" value="1"/>
</dbReference>
<name>A0A059DJ86_EUCGR</name>
<comment type="similarity">
    <text evidence="3">In the C-terminal section; belongs to the protein kinase superfamily. Ser/Thr protein kinase family.</text>
</comment>
<keyword evidence="5 15" id="KW-0812">Transmembrane</keyword>
<evidence type="ECO:0000259" key="16">
    <source>
        <dbReference type="PROSITE" id="PS50011"/>
    </source>
</evidence>
<dbReference type="SUPFAM" id="SSF56112">
    <property type="entry name" value="Protein kinase-like (PK-like)"/>
    <property type="match status" value="1"/>
</dbReference>
<dbReference type="GO" id="GO:0030246">
    <property type="term" value="F:carbohydrate binding"/>
    <property type="evidence" value="ECO:0007669"/>
    <property type="project" value="UniProtKB-KW"/>
</dbReference>
<dbReference type="PROSITE" id="PS00308">
    <property type="entry name" value="LECTIN_LEGUME_ALPHA"/>
    <property type="match status" value="1"/>
</dbReference>
<reference evidence="17" key="1">
    <citation type="submission" date="2013-07" db="EMBL/GenBank/DDBJ databases">
        <title>The genome of Eucalyptus grandis.</title>
        <authorList>
            <person name="Schmutz J."/>
            <person name="Hayes R."/>
            <person name="Myburg A."/>
            <person name="Tuskan G."/>
            <person name="Grattapaglia D."/>
            <person name="Rokhsar D.S."/>
        </authorList>
    </citation>
    <scope>NUCLEOTIDE SEQUENCE</scope>
    <source>
        <tissue evidence="17">Leaf extractions</tissue>
    </source>
</reference>
<evidence type="ECO:0000256" key="6">
    <source>
        <dbReference type="ARBA" id="ARBA00022729"/>
    </source>
</evidence>
<evidence type="ECO:0000256" key="5">
    <source>
        <dbReference type="ARBA" id="ARBA00022692"/>
    </source>
</evidence>
<evidence type="ECO:0000256" key="13">
    <source>
        <dbReference type="ARBA" id="ARBA00023170"/>
    </source>
</evidence>
<dbReference type="PROSITE" id="PS00107">
    <property type="entry name" value="PROTEIN_KINASE_ATP"/>
    <property type="match status" value="1"/>
</dbReference>
<keyword evidence="13" id="KW-0675">Receptor</keyword>
<evidence type="ECO:0000256" key="1">
    <source>
        <dbReference type="ARBA" id="ARBA00004479"/>
    </source>
</evidence>
<dbReference type="GO" id="GO:0005524">
    <property type="term" value="F:ATP binding"/>
    <property type="evidence" value="ECO:0007669"/>
    <property type="project" value="UniProtKB-UniRule"/>
</dbReference>
<evidence type="ECO:0000256" key="12">
    <source>
        <dbReference type="ARBA" id="ARBA00023136"/>
    </source>
</evidence>
<dbReference type="InParanoid" id="A0A059DJ86"/>
<dbReference type="InterPro" id="IPR001220">
    <property type="entry name" value="Legume_lectin_dom"/>
</dbReference>
<evidence type="ECO:0000256" key="8">
    <source>
        <dbReference type="ARBA" id="ARBA00022741"/>
    </source>
</evidence>
<dbReference type="Gene3D" id="2.60.120.200">
    <property type="match status" value="1"/>
</dbReference>
<evidence type="ECO:0000313" key="17">
    <source>
        <dbReference type="EMBL" id="KCW90446.1"/>
    </source>
</evidence>
<dbReference type="Gene3D" id="3.30.200.20">
    <property type="entry name" value="Phosphorylase Kinase, domain 1"/>
    <property type="match status" value="1"/>
</dbReference>
<keyword evidence="11 15" id="KW-1133">Transmembrane helix</keyword>
<keyword evidence="8 14" id="KW-0547">Nucleotide-binding</keyword>
<dbReference type="EMBL" id="KK198753">
    <property type="protein sequence ID" value="KCW90446.1"/>
    <property type="molecule type" value="Genomic_DNA"/>
</dbReference>
<evidence type="ECO:0000256" key="4">
    <source>
        <dbReference type="ARBA" id="ARBA00022679"/>
    </source>
</evidence>
<organism evidence="17">
    <name type="scientific">Eucalyptus grandis</name>
    <name type="common">Flooded gum</name>
    <dbReference type="NCBI Taxonomy" id="71139"/>
    <lineage>
        <taxon>Eukaryota</taxon>
        <taxon>Viridiplantae</taxon>
        <taxon>Streptophyta</taxon>
        <taxon>Embryophyta</taxon>
        <taxon>Tracheophyta</taxon>
        <taxon>Spermatophyta</taxon>
        <taxon>Magnoliopsida</taxon>
        <taxon>eudicotyledons</taxon>
        <taxon>Gunneridae</taxon>
        <taxon>Pentapetalae</taxon>
        <taxon>rosids</taxon>
        <taxon>malvids</taxon>
        <taxon>Myrtales</taxon>
        <taxon>Myrtaceae</taxon>
        <taxon>Myrtoideae</taxon>
        <taxon>Eucalypteae</taxon>
        <taxon>Eucalyptus</taxon>
    </lineage>
</organism>
<keyword evidence="9" id="KW-0418">Kinase</keyword>
<dbReference type="InterPro" id="IPR008271">
    <property type="entry name" value="Ser/Thr_kinase_AS"/>
</dbReference>
<keyword evidence="12 15" id="KW-0472">Membrane</keyword>
<accession>A0A059DJ86</accession>
<dbReference type="PROSITE" id="PS50011">
    <property type="entry name" value="PROTEIN_KINASE_DOM"/>
    <property type="match status" value="1"/>
</dbReference>
<sequence length="644" mass="72015">MSSSHHPCLSESFFILTLLHLLLPSVCSLFFNKTYFYPNDADIAYQGDASAPSGAINLTKVDHPFLVGHAIYAQPVQLWNSSTGKATDFTTHFSLTINPRNSTLFSGGIAFFLAPFGFPLPPNSADGYLGLFNTSTFNTLATNNQIVMVEFDTFSDKGWDPDGQHVGINNNLIRSVTTFPWNATITSGEPADVSISYNATTMNLSVSWTYKQNRASTGSLSYPIDLTKVLPEFVTIGFSAATGNNSENHIINSWEFSSNLDGRPFNESPPVVSHKKGHFSTAKLVAVIVAPIFVLVLLVGLAWWIVKTRFKKGDEQREDRRRVYDGLALNMDIQRGALPRQFSYQMLRTATNRFALDRRLGHGGSGHVYKGNLGNQGQVVAVKRIFAQHENSEKLFINEVKVISGLVHRNLVKFIGWCHERGEFMLVYEYMPNGSLDMHLFGNGRMLQWEARYSIALGLASALHYLHEDAGQCVLHRDIKSANILLDTDFSTKLGDFGVAKLVDPLLRTQKTGVVGTLGYLAPEYLNEGRASRESDMFSFGVVALEIACGRRTYEVEEFQVPLIRWVWQLYHTGSVLSAADERLEGQFDHREMECLLIVGLWCTQSDKRERPKASQVIKVLRNEAPLPELPNNTQEQEFYGVPF</sequence>
<comment type="subcellular location">
    <subcellularLocation>
        <location evidence="1">Membrane</location>
        <topology evidence="1">Single-pass type I membrane protein</topology>
    </subcellularLocation>
</comment>
<dbReference type="Gene3D" id="1.10.510.10">
    <property type="entry name" value="Transferase(Phosphotransferase) domain 1"/>
    <property type="match status" value="1"/>
</dbReference>
<feature type="domain" description="Protein kinase" evidence="16">
    <location>
        <begin position="354"/>
        <end position="630"/>
    </location>
</feature>
<dbReference type="InterPro" id="IPR000985">
    <property type="entry name" value="Lectin_LegA_CS"/>
</dbReference>
<keyword evidence="7" id="KW-0430">Lectin</keyword>
<dbReference type="Pfam" id="PF00069">
    <property type="entry name" value="Pkinase"/>
    <property type="match status" value="1"/>
</dbReference>
<dbReference type="FunFam" id="1.10.510.10:FF:000522">
    <property type="entry name" value="L-type lectin-domain containing receptor kinase IX.1"/>
    <property type="match status" value="1"/>
</dbReference>
<dbReference type="PANTHER" id="PTHR27007">
    <property type="match status" value="1"/>
</dbReference>
<feature type="transmembrane region" description="Helical" evidence="15">
    <location>
        <begin position="284"/>
        <end position="306"/>
    </location>
</feature>
<proteinExistence type="inferred from homology"/>
<feature type="binding site" evidence="14">
    <location>
        <position position="383"/>
    </location>
    <ligand>
        <name>ATP</name>
        <dbReference type="ChEBI" id="CHEBI:30616"/>
    </ligand>
</feature>
<keyword evidence="4" id="KW-0808">Transferase</keyword>
<dbReference type="InterPro" id="IPR000719">
    <property type="entry name" value="Prot_kinase_dom"/>
</dbReference>
<dbReference type="SMART" id="SM00220">
    <property type="entry name" value="S_TKc"/>
    <property type="match status" value="1"/>
</dbReference>
<comment type="similarity">
    <text evidence="2">In the N-terminal section; belongs to the leguminous lectin family.</text>
</comment>
<feature type="transmembrane region" description="Helical" evidence="15">
    <location>
        <begin position="12"/>
        <end position="31"/>
    </location>
</feature>
<dbReference type="Pfam" id="PF00139">
    <property type="entry name" value="Lectin_legB"/>
    <property type="match status" value="1"/>
</dbReference>
<dbReference type="GO" id="GO:0005886">
    <property type="term" value="C:plasma membrane"/>
    <property type="evidence" value="ECO:0000318"/>
    <property type="project" value="GO_Central"/>
</dbReference>
<evidence type="ECO:0000256" key="10">
    <source>
        <dbReference type="ARBA" id="ARBA00022840"/>
    </source>
</evidence>
<evidence type="ECO:0000256" key="7">
    <source>
        <dbReference type="ARBA" id="ARBA00022734"/>
    </source>
</evidence>
<protein>
    <recommendedName>
        <fullName evidence="16">Protein kinase domain-containing protein</fullName>
    </recommendedName>
</protein>
<evidence type="ECO:0000256" key="9">
    <source>
        <dbReference type="ARBA" id="ARBA00022777"/>
    </source>
</evidence>
<dbReference type="SUPFAM" id="SSF49899">
    <property type="entry name" value="Concanavalin A-like lectins/glucanases"/>
    <property type="match status" value="1"/>
</dbReference>
<evidence type="ECO:0000256" key="14">
    <source>
        <dbReference type="PROSITE-ProRule" id="PRU10141"/>
    </source>
</evidence>
<dbReference type="OMA" id="MHELEHH"/>
<evidence type="ECO:0000256" key="3">
    <source>
        <dbReference type="ARBA" id="ARBA00010217"/>
    </source>
</evidence>
<dbReference type="Gramene" id="KCW90446">
    <property type="protein sequence ID" value="KCW90446"/>
    <property type="gene ID" value="EUGRSUZ_A02576"/>
</dbReference>
<dbReference type="eggNOG" id="ENOG502R5Z1">
    <property type="taxonomic scope" value="Eukaryota"/>
</dbReference>
<evidence type="ECO:0000256" key="2">
    <source>
        <dbReference type="ARBA" id="ARBA00008536"/>
    </source>
</evidence>
<dbReference type="GO" id="GO:0004672">
    <property type="term" value="F:protein kinase activity"/>
    <property type="evidence" value="ECO:0007669"/>
    <property type="project" value="InterPro"/>
</dbReference>
<dbReference type="InterPro" id="IPR013320">
    <property type="entry name" value="ConA-like_dom_sf"/>
</dbReference>
<gene>
    <name evidence="17" type="ORF">EUGRSUZ_A02576</name>
</gene>
<keyword evidence="6" id="KW-0732">Signal</keyword>
<dbReference type="InterPro" id="IPR011009">
    <property type="entry name" value="Kinase-like_dom_sf"/>
</dbReference>
<dbReference type="AlphaFoldDB" id="A0A059DJ86"/>
<dbReference type="PROSITE" id="PS00108">
    <property type="entry name" value="PROTEIN_KINASE_ST"/>
    <property type="match status" value="1"/>
</dbReference>
<evidence type="ECO:0000256" key="15">
    <source>
        <dbReference type="SAM" id="Phobius"/>
    </source>
</evidence>
<dbReference type="InterPro" id="IPR050528">
    <property type="entry name" value="L-type_Lectin-RKs"/>
</dbReference>
<dbReference type="InterPro" id="IPR017441">
    <property type="entry name" value="Protein_kinase_ATP_BS"/>
</dbReference>
<keyword evidence="10 14" id="KW-0067">ATP-binding</keyword>